<dbReference type="Proteomes" id="UP001594351">
    <property type="component" value="Unassembled WGS sequence"/>
</dbReference>
<dbReference type="SUPFAM" id="SSF51126">
    <property type="entry name" value="Pectin lyase-like"/>
    <property type="match status" value="1"/>
</dbReference>
<gene>
    <name evidence="4" type="ORF">ACFL27_26035</name>
</gene>
<evidence type="ECO:0000259" key="2">
    <source>
        <dbReference type="Pfam" id="PF07602"/>
    </source>
</evidence>
<reference evidence="4 5" key="1">
    <citation type="submission" date="2024-09" db="EMBL/GenBank/DDBJ databases">
        <title>Laminarin stimulates single cell rates of sulfate reduction while oxygen inhibits transcriptomic activity in coastal marine sediment.</title>
        <authorList>
            <person name="Lindsay M."/>
            <person name="Orcutt B."/>
            <person name="Emerson D."/>
            <person name="Stepanauskas R."/>
            <person name="D'Angelo T."/>
        </authorList>
    </citation>
    <scope>NUCLEOTIDE SEQUENCE [LARGE SCALE GENOMIC DNA]</scope>
    <source>
        <strain evidence="4">SAG AM-311-K15</strain>
    </source>
</reference>
<proteinExistence type="predicted"/>
<comment type="caution">
    <text evidence="4">The sequence shown here is derived from an EMBL/GenBank/DDBJ whole genome shotgun (WGS) entry which is preliminary data.</text>
</comment>
<dbReference type="InterPro" id="IPR012334">
    <property type="entry name" value="Pectin_lyas_fold"/>
</dbReference>
<dbReference type="SMART" id="SM00710">
    <property type="entry name" value="PbH1"/>
    <property type="match status" value="5"/>
</dbReference>
<organism evidence="4 5">
    <name type="scientific">candidate division CSSED10-310 bacterium</name>
    <dbReference type="NCBI Taxonomy" id="2855610"/>
    <lineage>
        <taxon>Bacteria</taxon>
        <taxon>Bacteria division CSSED10-310</taxon>
    </lineage>
</organism>
<evidence type="ECO:0000313" key="5">
    <source>
        <dbReference type="Proteomes" id="UP001594351"/>
    </source>
</evidence>
<accession>A0ABV6Z5D7</accession>
<evidence type="ECO:0000256" key="1">
    <source>
        <dbReference type="ARBA" id="ARBA00022737"/>
    </source>
</evidence>
<dbReference type="InterPro" id="IPR011459">
    <property type="entry name" value="DUF1565"/>
</dbReference>
<dbReference type="Gene3D" id="2.160.20.10">
    <property type="entry name" value="Single-stranded right-handed beta-helix, Pectin lyase-like"/>
    <property type="match status" value="2"/>
</dbReference>
<dbReference type="PANTHER" id="PTHR22990">
    <property type="entry name" value="F-BOX ONLY PROTEIN"/>
    <property type="match status" value="1"/>
</dbReference>
<evidence type="ECO:0000313" key="4">
    <source>
        <dbReference type="EMBL" id="MFC1853658.1"/>
    </source>
</evidence>
<keyword evidence="1" id="KW-0677">Repeat</keyword>
<dbReference type="InterPro" id="IPR011050">
    <property type="entry name" value="Pectin_lyase_fold/virulence"/>
</dbReference>
<name>A0ABV6Z5D7_UNCC1</name>
<protein>
    <submittedName>
        <fullName evidence="4">Right-handed parallel beta-helix repeat-containing protein</fullName>
    </submittedName>
</protein>
<evidence type="ECO:0000259" key="3">
    <source>
        <dbReference type="Pfam" id="PF13229"/>
    </source>
</evidence>
<dbReference type="PROSITE" id="PS51257">
    <property type="entry name" value="PROKAR_LIPOPROTEIN"/>
    <property type="match status" value="1"/>
</dbReference>
<dbReference type="InterPro" id="IPR006626">
    <property type="entry name" value="PbH1"/>
</dbReference>
<dbReference type="InterPro" id="IPR039448">
    <property type="entry name" value="Beta_helix"/>
</dbReference>
<dbReference type="EMBL" id="JBHPBY010000564">
    <property type="protein sequence ID" value="MFC1853658.1"/>
    <property type="molecule type" value="Genomic_DNA"/>
</dbReference>
<sequence>MKIRISTVIIYLVAGTMLMCTGVACRGPQDGIMSGGGKGENRREVMKRARQDLIGGLPPTILAQQCPEKIEVPALDEAVRTALKAAQETAIPLIDPNFHNKGKVIRVPDNHKTINQAIKAAKSGDVVLVEPGIYYEQLVMKDGVKLVSASNNDGDILIAVEGAGIKLPRRAMRTIIDGSKAQTSKHGMIDFDPGVDRNSIVDGFTIQNLPRQDHHIPGHAHGLNIRGASPVIINCLIRNNGSTGIGNHVVYKDQEKAIEKRDFRTVNVMNQASAVIYNNIIYGNLGLGIGCNHLSTPFILGNEVFNNSDAELGEDPSPGLGNKHGSAATIIGNIVHNNPGGGILCKVGAPQGIHSIDRPTFPTIKMNVVYNNGQLRPAISCNGAGSEQMPVRIIGNYVFHSGLVGIALRDGARAIIEENMVSDSKLPGIAIRASKALKLNRNKVTRSREAPGFAIVKGAVVLEMVGNASDSNKGPRFMLKNGTIPEKVTYLKIRANPIFRSS</sequence>
<dbReference type="Pfam" id="PF13229">
    <property type="entry name" value="Beta_helix"/>
    <property type="match status" value="1"/>
</dbReference>
<dbReference type="PANTHER" id="PTHR22990:SF15">
    <property type="entry name" value="F-BOX ONLY PROTEIN 10"/>
    <property type="match status" value="1"/>
</dbReference>
<dbReference type="Pfam" id="PF07602">
    <property type="entry name" value="DUF1565"/>
    <property type="match status" value="1"/>
</dbReference>
<dbReference type="InterPro" id="IPR051550">
    <property type="entry name" value="SCF-Subunits/Alg-Epimerases"/>
</dbReference>
<feature type="domain" description="Right handed beta helix" evidence="3">
    <location>
        <begin position="378"/>
        <end position="482"/>
    </location>
</feature>
<feature type="domain" description="DUF1565" evidence="2">
    <location>
        <begin position="111"/>
        <end position="292"/>
    </location>
</feature>
<keyword evidence="5" id="KW-1185">Reference proteome</keyword>